<feature type="region of interest" description="Disordered" evidence="1">
    <location>
        <begin position="40"/>
        <end position="80"/>
    </location>
</feature>
<name>A0A835TEJ7_9ROSI</name>
<proteinExistence type="predicted"/>
<feature type="compositionally biased region" description="Basic and acidic residues" evidence="1">
    <location>
        <begin position="64"/>
        <end position="80"/>
    </location>
</feature>
<dbReference type="GO" id="GO:0004190">
    <property type="term" value="F:aspartic-type endopeptidase activity"/>
    <property type="evidence" value="ECO:0007669"/>
    <property type="project" value="InterPro"/>
</dbReference>
<dbReference type="PANTHER" id="PTHR15503:SF22">
    <property type="entry name" value="TRANSPOSON TY3-I GAG POLYPROTEIN"/>
    <property type="match status" value="1"/>
</dbReference>
<protein>
    <recommendedName>
        <fullName evidence="2">Retrotransposon gag domain-containing protein</fullName>
    </recommendedName>
</protein>
<organism evidence="3 4">
    <name type="scientific">Salix dunnii</name>
    <dbReference type="NCBI Taxonomy" id="1413687"/>
    <lineage>
        <taxon>Eukaryota</taxon>
        <taxon>Viridiplantae</taxon>
        <taxon>Streptophyta</taxon>
        <taxon>Embryophyta</taxon>
        <taxon>Tracheophyta</taxon>
        <taxon>Spermatophyta</taxon>
        <taxon>Magnoliopsida</taxon>
        <taxon>eudicotyledons</taxon>
        <taxon>Gunneridae</taxon>
        <taxon>Pentapetalae</taxon>
        <taxon>rosids</taxon>
        <taxon>fabids</taxon>
        <taxon>Malpighiales</taxon>
        <taxon>Salicaceae</taxon>
        <taxon>Saliceae</taxon>
        <taxon>Salix</taxon>
    </lineage>
</organism>
<reference evidence="3 4" key="1">
    <citation type="submission" date="2020-10" db="EMBL/GenBank/DDBJ databases">
        <title>Plant Genome Project.</title>
        <authorList>
            <person name="Zhang R.-G."/>
        </authorList>
    </citation>
    <scope>NUCLEOTIDE SEQUENCE [LARGE SCALE GENOMIC DNA]</scope>
    <source>
        <strain evidence="3">FAFU-HL-1</strain>
        <tissue evidence="3">Leaf</tissue>
    </source>
</reference>
<dbReference type="OrthoDB" id="770980at2759"/>
<accession>A0A835TEJ7</accession>
<feature type="domain" description="Retrotransposon gag" evidence="2">
    <location>
        <begin position="126"/>
        <end position="216"/>
    </location>
</feature>
<dbReference type="Proteomes" id="UP000657918">
    <property type="component" value="Unassembled WGS sequence"/>
</dbReference>
<dbReference type="InterPro" id="IPR032567">
    <property type="entry name" value="RTL1-rel"/>
</dbReference>
<dbReference type="CDD" id="cd00303">
    <property type="entry name" value="retropepsin_like"/>
    <property type="match status" value="1"/>
</dbReference>
<evidence type="ECO:0000313" key="3">
    <source>
        <dbReference type="EMBL" id="KAF9686431.1"/>
    </source>
</evidence>
<dbReference type="Pfam" id="PF08284">
    <property type="entry name" value="RVP_2"/>
    <property type="match status" value="1"/>
</dbReference>
<dbReference type="PANTHER" id="PTHR15503">
    <property type="entry name" value="LDOC1 RELATED"/>
    <property type="match status" value="1"/>
</dbReference>
<dbReference type="Gene3D" id="2.40.70.10">
    <property type="entry name" value="Acid Proteases"/>
    <property type="match status" value="1"/>
</dbReference>
<sequence>MEARVAALEAANAKSQLLLEAIQHLLEDKLASIDRRLDSIESRRESSDQTDQICTHPSEEDDGDGGRRQGGVDHREKERASPLENRMPFIKMDFPRFNDGDDPIEWIYKAEQYFDYFSVMPEKKIKMVSFHLDREALQWFQWEDCVSSCSKWEDFTKAFCREFGPHGFEDFAEALFKLRQTGPLKEYIAEFRRLATRIHDLSPTLRLSCFIGGLREGLKQDVKLLRPATVHEAMNFAHEVDAKLQKLRYAHSSEAAKSRSSFFPTHKETMPAKTEIAPRKDMHVKKLTPEEIQYKKQNGLEIREGSQVCARRQILLLDVGYNSAEEEEIVQQLELVEGVNACCITACALYGIPAIKTMKLTAVIKNCPVVVLLDSGSSHNFIHIGMVKKLGWKLDQSLNCDSKGCCVEIPLAIGSYGYTSDMFALPLGGCDIVLGVQWLRILGPILWDFEKLTMKFWYGEEQICLSSSKPQPAQPISCNQLDKLLITGCYGVFLCAVECAEKTTPADALSSLQQQELQTLLDDVDKSMGENLAITYPYHSWMDDLRRYNEGDPWISSKKQQVHTTVDSTQSSPSLTNHLLKFHIDNGLLKYKSRIVLSPDSIWKAKVFAAHHSVPSAGHAGMKHDVKTMVAECHTCQQHKDYDSVTHDMHGLLIARRAIWQDIRNIHRNCFLQFSLVLGDIAKVER</sequence>
<dbReference type="PROSITE" id="PS00141">
    <property type="entry name" value="ASP_PROTEASE"/>
    <property type="match status" value="1"/>
</dbReference>
<gene>
    <name evidence="3" type="ORF">SADUNF_Sadunf03G0157800</name>
</gene>
<evidence type="ECO:0000313" key="4">
    <source>
        <dbReference type="Proteomes" id="UP000657918"/>
    </source>
</evidence>
<evidence type="ECO:0000259" key="2">
    <source>
        <dbReference type="Pfam" id="PF03732"/>
    </source>
</evidence>
<dbReference type="EMBL" id="JADGMS010000003">
    <property type="protein sequence ID" value="KAF9686431.1"/>
    <property type="molecule type" value="Genomic_DNA"/>
</dbReference>
<comment type="caution">
    <text evidence="3">The sequence shown here is derived from an EMBL/GenBank/DDBJ whole genome shotgun (WGS) entry which is preliminary data.</text>
</comment>
<dbReference type="InterPro" id="IPR021109">
    <property type="entry name" value="Peptidase_aspartic_dom_sf"/>
</dbReference>
<dbReference type="Pfam" id="PF03732">
    <property type="entry name" value="Retrotrans_gag"/>
    <property type="match status" value="1"/>
</dbReference>
<keyword evidence="4" id="KW-1185">Reference proteome</keyword>
<dbReference type="GO" id="GO:0006508">
    <property type="term" value="P:proteolysis"/>
    <property type="evidence" value="ECO:0007669"/>
    <property type="project" value="InterPro"/>
</dbReference>
<dbReference type="InterPro" id="IPR001969">
    <property type="entry name" value="Aspartic_peptidase_AS"/>
</dbReference>
<dbReference type="InterPro" id="IPR005162">
    <property type="entry name" value="Retrotrans_gag_dom"/>
</dbReference>
<dbReference type="AlphaFoldDB" id="A0A835TEJ7"/>
<evidence type="ECO:0000256" key="1">
    <source>
        <dbReference type="SAM" id="MobiDB-lite"/>
    </source>
</evidence>